<dbReference type="PROSITE" id="PS50222">
    <property type="entry name" value="EF_HAND_2"/>
    <property type="match status" value="2"/>
</dbReference>
<keyword evidence="2" id="KW-0963">Cytoplasm</keyword>
<dbReference type="PROSITE" id="PS00018">
    <property type="entry name" value="EF_HAND_1"/>
    <property type="match status" value="2"/>
</dbReference>
<dbReference type="InterPro" id="IPR011992">
    <property type="entry name" value="EF-hand-dom_pair"/>
</dbReference>
<dbReference type="AlphaFoldDB" id="A0AAV7YW56"/>
<evidence type="ECO:0000259" key="6">
    <source>
        <dbReference type="PROSITE" id="PS50222"/>
    </source>
</evidence>
<gene>
    <name evidence="7" type="ORF">M0812_21588</name>
</gene>
<evidence type="ECO:0000313" key="8">
    <source>
        <dbReference type="Proteomes" id="UP001146793"/>
    </source>
</evidence>
<dbReference type="Gene3D" id="1.10.238.10">
    <property type="entry name" value="EF-hand"/>
    <property type="match status" value="1"/>
</dbReference>
<name>A0AAV7YW56_9EUKA</name>
<evidence type="ECO:0000256" key="2">
    <source>
        <dbReference type="ARBA" id="ARBA00022490"/>
    </source>
</evidence>
<sequence>MYNNQYNQQQQQMMRQQQMMQQQQQLQNQLMQWFNYVDKDRSGFIDSKELLLAFGQGGMSFSPETCSLLIRLFDTEQKGSVNFQQFFKMYNFINQMKVSFCNVDQDNSGNIDANELATALKYSGYTFPNNVILTLCKKFGKKNVIYFDNWIALCAHLQRTRAVFQNYDTNKSGKITVDFNGLILISAYLK</sequence>
<comment type="caution">
    <text evidence="7">The sequence shown here is derived from an EMBL/GenBank/DDBJ whole genome shotgun (WGS) entry which is preliminary data.</text>
</comment>
<evidence type="ECO:0000313" key="7">
    <source>
        <dbReference type="EMBL" id="KAJ3432645.1"/>
    </source>
</evidence>
<dbReference type="SUPFAM" id="SSF47473">
    <property type="entry name" value="EF-hand"/>
    <property type="match status" value="1"/>
</dbReference>
<dbReference type="Proteomes" id="UP001146793">
    <property type="component" value="Unassembled WGS sequence"/>
</dbReference>
<dbReference type="GO" id="GO:0048306">
    <property type="term" value="F:calcium-dependent protein binding"/>
    <property type="evidence" value="ECO:0007669"/>
    <property type="project" value="UniProtKB-ARBA"/>
</dbReference>
<keyword evidence="3" id="KW-0479">Metal-binding</keyword>
<dbReference type="GO" id="GO:0005737">
    <property type="term" value="C:cytoplasm"/>
    <property type="evidence" value="ECO:0007669"/>
    <property type="project" value="UniProtKB-SubCell"/>
</dbReference>
<evidence type="ECO:0000256" key="3">
    <source>
        <dbReference type="ARBA" id="ARBA00022723"/>
    </source>
</evidence>
<feature type="domain" description="EF-hand" evidence="6">
    <location>
        <begin position="25"/>
        <end position="60"/>
    </location>
</feature>
<evidence type="ECO:0000256" key="5">
    <source>
        <dbReference type="ARBA" id="ARBA00022837"/>
    </source>
</evidence>
<dbReference type="InterPro" id="IPR018247">
    <property type="entry name" value="EF_Hand_1_Ca_BS"/>
</dbReference>
<protein>
    <submittedName>
        <fullName evidence="7">Peflin</fullName>
    </submittedName>
</protein>
<dbReference type="SMART" id="SM00054">
    <property type="entry name" value="EFh"/>
    <property type="match status" value="4"/>
</dbReference>
<evidence type="ECO:0000256" key="4">
    <source>
        <dbReference type="ARBA" id="ARBA00022737"/>
    </source>
</evidence>
<accession>A0AAV7YW56</accession>
<dbReference type="PANTHER" id="PTHR46212">
    <property type="entry name" value="PEFLIN"/>
    <property type="match status" value="1"/>
</dbReference>
<reference evidence="7" key="1">
    <citation type="submission" date="2022-08" db="EMBL/GenBank/DDBJ databases">
        <title>Novel sulphate-reducing endosymbionts in the free-living metamonad Anaeramoeba.</title>
        <authorList>
            <person name="Jerlstrom-Hultqvist J."/>
            <person name="Cepicka I."/>
            <person name="Gallot-Lavallee L."/>
            <person name="Salas-Leiva D."/>
            <person name="Curtis B.A."/>
            <person name="Zahonova K."/>
            <person name="Pipaliya S."/>
            <person name="Dacks J."/>
            <person name="Roger A.J."/>
        </authorList>
    </citation>
    <scope>NUCLEOTIDE SEQUENCE</scope>
    <source>
        <strain evidence="7">Busselton2</strain>
    </source>
</reference>
<evidence type="ECO:0000256" key="1">
    <source>
        <dbReference type="ARBA" id="ARBA00004496"/>
    </source>
</evidence>
<organism evidence="7 8">
    <name type="scientific">Anaeramoeba flamelloides</name>
    <dbReference type="NCBI Taxonomy" id="1746091"/>
    <lineage>
        <taxon>Eukaryota</taxon>
        <taxon>Metamonada</taxon>
        <taxon>Anaeramoebidae</taxon>
        <taxon>Anaeramoeba</taxon>
    </lineage>
</organism>
<comment type="subcellular location">
    <subcellularLocation>
        <location evidence="1">Cytoplasm</location>
    </subcellularLocation>
</comment>
<dbReference type="PANTHER" id="PTHR46212:SF3">
    <property type="entry name" value="GH27120P"/>
    <property type="match status" value="1"/>
</dbReference>
<keyword evidence="5" id="KW-0106">Calcium</keyword>
<feature type="domain" description="EF-hand" evidence="6">
    <location>
        <begin position="91"/>
        <end position="126"/>
    </location>
</feature>
<dbReference type="GO" id="GO:0005509">
    <property type="term" value="F:calcium ion binding"/>
    <property type="evidence" value="ECO:0007669"/>
    <property type="project" value="InterPro"/>
</dbReference>
<keyword evidence="4" id="KW-0677">Repeat</keyword>
<dbReference type="InterPro" id="IPR002048">
    <property type="entry name" value="EF_hand_dom"/>
</dbReference>
<dbReference type="InterPro" id="IPR051426">
    <property type="entry name" value="Peflin/Sorcin_CaBP"/>
</dbReference>
<dbReference type="EMBL" id="JANTQA010000047">
    <property type="protein sequence ID" value="KAJ3432645.1"/>
    <property type="molecule type" value="Genomic_DNA"/>
</dbReference>
<dbReference type="Pfam" id="PF13202">
    <property type="entry name" value="EF-hand_5"/>
    <property type="match status" value="2"/>
</dbReference>
<dbReference type="Pfam" id="PF13499">
    <property type="entry name" value="EF-hand_7"/>
    <property type="match status" value="1"/>
</dbReference>
<proteinExistence type="predicted"/>